<evidence type="ECO:0000256" key="3">
    <source>
        <dbReference type="ARBA" id="ARBA00023125"/>
    </source>
</evidence>
<dbReference type="GO" id="GO:0006351">
    <property type="term" value="P:DNA-templated transcription"/>
    <property type="evidence" value="ECO:0007669"/>
    <property type="project" value="InterPro"/>
</dbReference>
<dbReference type="PROSITE" id="PS50048">
    <property type="entry name" value="ZN2_CY6_FUNGAL_2"/>
    <property type="match status" value="1"/>
</dbReference>
<name>A0A9W9MHN6_9EURO</name>
<evidence type="ECO:0000259" key="7">
    <source>
        <dbReference type="PROSITE" id="PS50048"/>
    </source>
</evidence>
<feature type="compositionally biased region" description="Polar residues" evidence="6">
    <location>
        <begin position="1"/>
        <end position="21"/>
    </location>
</feature>
<dbReference type="GeneID" id="83180502"/>
<dbReference type="SMART" id="SM00066">
    <property type="entry name" value="GAL4"/>
    <property type="match status" value="1"/>
</dbReference>
<evidence type="ECO:0000256" key="1">
    <source>
        <dbReference type="ARBA" id="ARBA00022723"/>
    </source>
</evidence>
<dbReference type="SUPFAM" id="SSF57701">
    <property type="entry name" value="Zn2/Cys6 DNA-binding domain"/>
    <property type="match status" value="1"/>
</dbReference>
<evidence type="ECO:0000313" key="9">
    <source>
        <dbReference type="Proteomes" id="UP001150904"/>
    </source>
</evidence>
<feature type="region of interest" description="Disordered" evidence="6">
    <location>
        <begin position="774"/>
        <end position="809"/>
    </location>
</feature>
<feature type="compositionally biased region" description="Polar residues" evidence="6">
    <location>
        <begin position="180"/>
        <end position="194"/>
    </location>
</feature>
<evidence type="ECO:0000256" key="5">
    <source>
        <dbReference type="ARBA" id="ARBA00023242"/>
    </source>
</evidence>
<keyword evidence="2" id="KW-0805">Transcription regulation</keyword>
<keyword evidence="9" id="KW-1185">Reference proteome</keyword>
<keyword evidence="3" id="KW-0238">DNA-binding</keyword>
<reference evidence="8" key="1">
    <citation type="submission" date="2022-12" db="EMBL/GenBank/DDBJ databases">
        <authorList>
            <person name="Petersen C."/>
        </authorList>
    </citation>
    <scope>NUCLEOTIDE SEQUENCE</scope>
    <source>
        <strain evidence="8">IBT 15544</strain>
    </source>
</reference>
<proteinExistence type="predicted"/>
<feature type="compositionally biased region" description="Acidic residues" evidence="6">
    <location>
        <begin position="787"/>
        <end position="799"/>
    </location>
</feature>
<dbReference type="InterPro" id="IPR007219">
    <property type="entry name" value="XnlR_reg_dom"/>
</dbReference>
<dbReference type="Pfam" id="PF04082">
    <property type="entry name" value="Fungal_trans"/>
    <property type="match status" value="1"/>
</dbReference>
<dbReference type="InterPro" id="IPR036864">
    <property type="entry name" value="Zn2-C6_fun-type_DNA-bd_sf"/>
</dbReference>
<dbReference type="OrthoDB" id="5296287at2759"/>
<dbReference type="InterPro" id="IPR053230">
    <property type="entry name" value="Trans_reg_galc"/>
</dbReference>
<dbReference type="SMART" id="SM00906">
    <property type="entry name" value="Fungal_trans"/>
    <property type="match status" value="1"/>
</dbReference>
<gene>
    <name evidence="8" type="ORF">N7498_006139</name>
</gene>
<dbReference type="PANTHER" id="PTHR47654">
    <property type="entry name" value="ZN(II)2CYS6 TRANSCRIPTION FACTOR (EUROFUNG)-RELATED"/>
    <property type="match status" value="1"/>
</dbReference>
<evidence type="ECO:0000256" key="6">
    <source>
        <dbReference type="SAM" id="MobiDB-lite"/>
    </source>
</evidence>
<evidence type="ECO:0000256" key="2">
    <source>
        <dbReference type="ARBA" id="ARBA00023015"/>
    </source>
</evidence>
<dbReference type="GO" id="GO:0000981">
    <property type="term" value="F:DNA-binding transcription factor activity, RNA polymerase II-specific"/>
    <property type="evidence" value="ECO:0007669"/>
    <property type="project" value="InterPro"/>
</dbReference>
<dbReference type="InterPro" id="IPR001138">
    <property type="entry name" value="Zn2Cys6_DnaBD"/>
</dbReference>
<evidence type="ECO:0000256" key="4">
    <source>
        <dbReference type="ARBA" id="ARBA00023163"/>
    </source>
</evidence>
<feature type="domain" description="Zn(2)-C6 fungal-type" evidence="7">
    <location>
        <begin position="98"/>
        <end position="128"/>
    </location>
</feature>
<dbReference type="EMBL" id="JAPQKR010000013">
    <property type="protein sequence ID" value="KAJ5201476.1"/>
    <property type="molecule type" value="Genomic_DNA"/>
</dbReference>
<dbReference type="RefSeq" id="XP_058307392.1">
    <property type="nucleotide sequence ID" value="XM_058453201.1"/>
</dbReference>
<feature type="compositionally biased region" description="Low complexity" evidence="6">
    <location>
        <begin position="60"/>
        <end position="69"/>
    </location>
</feature>
<keyword evidence="1" id="KW-0479">Metal-binding</keyword>
<dbReference type="Pfam" id="PF00172">
    <property type="entry name" value="Zn_clus"/>
    <property type="match status" value="1"/>
</dbReference>
<dbReference type="Proteomes" id="UP001150904">
    <property type="component" value="Unassembled WGS sequence"/>
</dbReference>
<dbReference type="CDD" id="cd12148">
    <property type="entry name" value="fungal_TF_MHR"/>
    <property type="match status" value="1"/>
</dbReference>
<dbReference type="GO" id="GO:0003677">
    <property type="term" value="F:DNA binding"/>
    <property type="evidence" value="ECO:0007669"/>
    <property type="project" value="UniProtKB-KW"/>
</dbReference>
<comment type="caution">
    <text evidence="8">The sequence shown here is derived from an EMBL/GenBank/DDBJ whole genome shotgun (WGS) entry which is preliminary data.</text>
</comment>
<dbReference type="PROSITE" id="PS00463">
    <property type="entry name" value="ZN2_CY6_FUNGAL_1"/>
    <property type="match status" value="1"/>
</dbReference>
<feature type="region of interest" description="Disordered" evidence="6">
    <location>
        <begin position="172"/>
        <end position="194"/>
    </location>
</feature>
<dbReference type="GO" id="GO:0008270">
    <property type="term" value="F:zinc ion binding"/>
    <property type="evidence" value="ECO:0007669"/>
    <property type="project" value="InterPro"/>
</dbReference>
<sequence length="809" mass="91101">MNTSNTLGTETPETSNSARSNSGPVWLSSMSSLSPPPQENAYGQSPLFTPIVPQRPWENPSASPRSNAAPPDPSVSKVAIPRLPAPATTRGRRRSARACEACRTRKTKCDGVRPICGQCAYHNNRCTYEDVKRVRDQKMLDILARRVDRYETLLRSLEGESELPTSRRIRKALKHKDGKSSQINVEDSDSDSSIGSLEAVDLVDEDVNRNENTRAAGYFGKNSEVAWMQRLEDSVEKDHRLQYTAASQSESTNETLSRLQDPVACDIPMAMMNYHLDDLDIPIADDVDPFAVPPRELADEYFNTYMAFVHPHFTAIRKPAFTSQYRQFFDMSANPPRKWLGILNMIFAIGCRYSRIMGSTKVSHENDLVFLSRAWHLSMQSNVLLEHTDLQQVQLEFLIALYLLCLGQVNRASKFSGMALHSALSLGINLRLTDDRTHNASKEARCRLWWSIYSLEHLLTSMHGRASGVGESLCSVPAPIPIEEEHFEQPDVQRLFQDHHTRESQLRATIFETPTPQNTSTWISQCDPSPSLFFYYLVDLAIISQAVLNKVYSIEGIREGASQTEYRLQKYSQLMDRWLAKLPSHYQFTIPSSGPWHLNHRKLDDTSTPYIYECVCLAMTYFSARIILCRPCLPHTHTAQPHETRNKLRADLAAQCLQAACALISILPDDPDMVWLARFTPWWNVLHFLMQATTALLLGLSHASFSANKSTTESPMALPLSADDLEAAVAETRKVFFWIHAMASVDPAARRAFFLIEGVIRRIAPSLSVDLKEWPSSSSFPPSGAGEMEESLEGFDESVDFERAGSFVE</sequence>
<dbReference type="PANTHER" id="PTHR47654:SF4">
    <property type="entry name" value="ZN(II)2CYS6 TRANSCRIPTION FACTOR (EUROFUNG)"/>
    <property type="match status" value="1"/>
</dbReference>
<reference evidence="8" key="2">
    <citation type="journal article" date="2023" name="IMA Fungus">
        <title>Comparative genomic study of the Penicillium genus elucidates a diverse pangenome and 15 lateral gene transfer events.</title>
        <authorList>
            <person name="Petersen C."/>
            <person name="Sorensen T."/>
            <person name="Nielsen M.R."/>
            <person name="Sondergaard T.E."/>
            <person name="Sorensen J.L."/>
            <person name="Fitzpatrick D.A."/>
            <person name="Frisvad J.C."/>
            <person name="Nielsen K.L."/>
        </authorList>
    </citation>
    <scope>NUCLEOTIDE SEQUENCE</scope>
    <source>
        <strain evidence="8">IBT 15544</strain>
    </source>
</reference>
<organism evidence="8 9">
    <name type="scientific">Penicillium cinerascens</name>
    <dbReference type="NCBI Taxonomy" id="70096"/>
    <lineage>
        <taxon>Eukaryota</taxon>
        <taxon>Fungi</taxon>
        <taxon>Dikarya</taxon>
        <taxon>Ascomycota</taxon>
        <taxon>Pezizomycotina</taxon>
        <taxon>Eurotiomycetes</taxon>
        <taxon>Eurotiomycetidae</taxon>
        <taxon>Eurotiales</taxon>
        <taxon>Aspergillaceae</taxon>
        <taxon>Penicillium</taxon>
    </lineage>
</organism>
<evidence type="ECO:0000313" key="8">
    <source>
        <dbReference type="EMBL" id="KAJ5201476.1"/>
    </source>
</evidence>
<keyword evidence="4" id="KW-0804">Transcription</keyword>
<dbReference type="AlphaFoldDB" id="A0A9W9MHN6"/>
<dbReference type="Gene3D" id="4.10.240.10">
    <property type="entry name" value="Zn(2)-C6 fungal-type DNA-binding domain"/>
    <property type="match status" value="1"/>
</dbReference>
<protein>
    <recommendedName>
        <fullName evidence="7">Zn(2)-C6 fungal-type domain-containing protein</fullName>
    </recommendedName>
</protein>
<feature type="compositionally biased region" description="Low complexity" evidence="6">
    <location>
        <begin position="22"/>
        <end position="33"/>
    </location>
</feature>
<feature type="region of interest" description="Disordered" evidence="6">
    <location>
        <begin position="1"/>
        <end position="92"/>
    </location>
</feature>
<keyword evidence="5" id="KW-0539">Nucleus</keyword>
<dbReference type="CDD" id="cd00067">
    <property type="entry name" value="GAL4"/>
    <property type="match status" value="1"/>
</dbReference>
<accession>A0A9W9MHN6</accession>